<comment type="caution">
    <text evidence="1">The sequence shown here is derived from an EMBL/GenBank/DDBJ whole genome shotgun (WGS) entry which is preliminary data.</text>
</comment>
<dbReference type="EMBL" id="JAHYBZ010000015">
    <property type="protein sequence ID" value="MBW6401858.1"/>
    <property type="molecule type" value="Genomic_DNA"/>
</dbReference>
<proteinExistence type="predicted"/>
<keyword evidence="2" id="KW-1185">Reference proteome</keyword>
<evidence type="ECO:0000313" key="1">
    <source>
        <dbReference type="EMBL" id="MBW6401858.1"/>
    </source>
</evidence>
<dbReference type="Proteomes" id="UP001196565">
    <property type="component" value="Unassembled WGS sequence"/>
</dbReference>
<name>A0ABS7AI57_9PROT</name>
<dbReference type="RefSeq" id="WP_219766724.1">
    <property type="nucleotide sequence ID" value="NZ_JAHYBZ010000015.1"/>
</dbReference>
<accession>A0ABS7AI57</accession>
<protein>
    <submittedName>
        <fullName evidence="1">Uncharacterized protein</fullName>
    </submittedName>
</protein>
<gene>
    <name evidence="1" type="ORF">KPL78_28685</name>
</gene>
<sequence>MFRTYVTPELAQRGSVRPLGGAELRFSGTIRAAEYGFCSVSPQLRNGQERCFEVWRDGTTLRTYWNGTAWTTMTIQPGNPHGL</sequence>
<organism evidence="1 2">
    <name type="scientific">Roseomonas alba</name>
    <dbReference type="NCBI Taxonomy" id="2846776"/>
    <lineage>
        <taxon>Bacteria</taxon>
        <taxon>Pseudomonadati</taxon>
        <taxon>Pseudomonadota</taxon>
        <taxon>Alphaproteobacteria</taxon>
        <taxon>Acetobacterales</taxon>
        <taxon>Roseomonadaceae</taxon>
        <taxon>Roseomonas</taxon>
    </lineage>
</organism>
<reference evidence="1 2" key="1">
    <citation type="submission" date="2021-07" db="EMBL/GenBank/DDBJ databases">
        <authorList>
            <person name="So Y."/>
        </authorList>
    </citation>
    <scope>NUCLEOTIDE SEQUENCE [LARGE SCALE GENOMIC DNA]</scope>
    <source>
        <strain evidence="1 2">HJA6</strain>
    </source>
</reference>
<evidence type="ECO:0000313" key="2">
    <source>
        <dbReference type="Proteomes" id="UP001196565"/>
    </source>
</evidence>